<name>A0A5B7CKF4_PORTR</name>
<accession>A0A5B7CKF4</accession>
<evidence type="ECO:0000313" key="2">
    <source>
        <dbReference type="EMBL" id="MPC09204.1"/>
    </source>
</evidence>
<dbReference type="Proteomes" id="UP000324222">
    <property type="component" value="Unassembled WGS sequence"/>
</dbReference>
<feature type="region of interest" description="Disordered" evidence="1">
    <location>
        <begin position="1"/>
        <end position="21"/>
    </location>
</feature>
<reference evidence="2 3" key="1">
    <citation type="submission" date="2019-05" db="EMBL/GenBank/DDBJ databases">
        <title>Another draft genome of Portunus trituberculatus and its Hox gene families provides insights of decapod evolution.</title>
        <authorList>
            <person name="Jeong J.-H."/>
            <person name="Song I."/>
            <person name="Kim S."/>
            <person name="Choi T."/>
            <person name="Kim D."/>
            <person name="Ryu S."/>
            <person name="Kim W."/>
        </authorList>
    </citation>
    <scope>NUCLEOTIDE SEQUENCE [LARGE SCALE GENOMIC DNA]</scope>
    <source>
        <tissue evidence="2">Muscle</tissue>
    </source>
</reference>
<gene>
    <name evidence="2" type="ORF">E2C01_001807</name>
</gene>
<keyword evidence="3" id="KW-1185">Reference proteome</keyword>
<comment type="caution">
    <text evidence="2">The sequence shown here is derived from an EMBL/GenBank/DDBJ whole genome shotgun (WGS) entry which is preliminary data.</text>
</comment>
<sequence>MLTTGVCGSTSQSGKEGRFERFVRRGNETVSANQEQKFLLQRMKESEYMVLGEREIGVSRW</sequence>
<feature type="compositionally biased region" description="Polar residues" evidence="1">
    <location>
        <begin position="1"/>
        <end position="14"/>
    </location>
</feature>
<dbReference type="EMBL" id="VSRR010000059">
    <property type="protein sequence ID" value="MPC09204.1"/>
    <property type="molecule type" value="Genomic_DNA"/>
</dbReference>
<organism evidence="2 3">
    <name type="scientific">Portunus trituberculatus</name>
    <name type="common">Swimming crab</name>
    <name type="synonym">Neptunus trituberculatus</name>
    <dbReference type="NCBI Taxonomy" id="210409"/>
    <lineage>
        <taxon>Eukaryota</taxon>
        <taxon>Metazoa</taxon>
        <taxon>Ecdysozoa</taxon>
        <taxon>Arthropoda</taxon>
        <taxon>Crustacea</taxon>
        <taxon>Multicrustacea</taxon>
        <taxon>Malacostraca</taxon>
        <taxon>Eumalacostraca</taxon>
        <taxon>Eucarida</taxon>
        <taxon>Decapoda</taxon>
        <taxon>Pleocyemata</taxon>
        <taxon>Brachyura</taxon>
        <taxon>Eubrachyura</taxon>
        <taxon>Portunoidea</taxon>
        <taxon>Portunidae</taxon>
        <taxon>Portuninae</taxon>
        <taxon>Portunus</taxon>
    </lineage>
</organism>
<proteinExistence type="predicted"/>
<evidence type="ECO:0000256" key="1">
    <source>
        <dbReference type="SAM" id="MobiDB-lite"/>
    </source>
</evidence>
<protein>
    <submittedName>
        <fullName evidence="2">Uncharacterized protein</fullName>
    </submittedName>
</protein>
<evidence type="ECO:0000313" key="3">
    <source>
        <dbReference type="Proteomes" id="UP000324222"/>
    </source>
</evidence>
<dbReference type="AlphaFoldDB" id="A0A5B7CKF4"/>